<keyword evidence="1" id="KW-0732">Signal</keyword>
<dbReference type="AlphaFoldDB" id="A0A023FZY7"/>
<protein>
    <submittedName>
        <fullName evidence="2">Putative secreted protein</fullName>
    </submittedName>
</protein>
<dbReference type="EMBL" id="GBBL01000228">
    <property type="protein sequence ID" value="JAC27092.1"/>
    <property type="molecule type" value="mRNA"/>
</dbReference>
<proteinExistence type="evidence at transcript level"/>
<accession>A0A023FZY7</accession>
<sequence>MLVEILHFWFCNCSVWFVVISTFPYDVDGVSDPLVLSLLYVDFTEEGSQHTTHRSNHALGMVDVERRLRLDHYSAHLADVRALQN</sequence>
<feature type="chain" id="PRO_5001515859" evidence="1">
    <location>
        <begin position="30"/>
        <end position="85"/>
    </location>
</feature>
<organism evidence="2">
    <name type="scientific">Amblyomma parvum</name>
    <name type="common">South American tick</name>
    <dbReference type="NCBI Taxonomy" id="251391"/>
    <lineage>
        <taxon>Eukaryota</taxon>
        <taxon>Metazoa</taxon>
        <taxon>Ecdysozoa</taxon>
        <taxon>Arthropoda</taxon>
        <taxon>Chelicerata</taxon>
        <taxon>Arachnida</taxon>
        <taxon>Acari</taxon>
        <taxon>Parasitiformes</taxon>
        <taxon>Ixodida</taxon>
        <taxon>Ixodoidea</taxon>
        <taxon>Ixodidae</taxon>
        <taxon>Amblyomminae</taxon>
        <taxon>Amblyomma</taxon>
    </lineage>
</organism>
<evidence type="ECO:0000313" key="2">
    <source>
        <dbReference type="EMBL" id="JAC27092.1"/>
    </source>
</evidence>
<name>A0A023FZY7_AMBPA</name>
<feature type="signal peptide" evidence="1">
    <location>
        <begin position="1"/>
        <end position="29"/>
    </location>
</feature>
<evidence type="ECO:0000256" key="1">
    <source>
        <dbReference type="SAM" id="SignalP"/>
    </source>
</evidence>
<reference evidence="2" key="1">
    <citation type="submission" date="2014-03" db="EMBL/GenBank/DDBJ databases">
        <title>The sialotranscriptome of Amblyomma triste, Amblyomma parvum and Amblyomma cajennense ticks, uncovered by 454-based RNA-seq.</title>
        <authorList>
            <person name="Garcia G.R."/>
            <person name="Gardinassi L.G."/>
            <person name="Ribeiro J.M."/>
            <person name="Anatrielo E."/>
            <person name="Ferreira B.R."/>
            <person name="Moreira H.N."/>
            <person name="Mafra C."/>
            <person name="Olegario M.M."/>
            <person name="Szabo P.J."/>
            <person name="Miranda-Santos I.K."/>
            <person name="Maruyama S.R."/>
        </authorList>
    </citation>
    <scope>NUCLEOTIDE SEQUENCE</scope>
    <source>
        <strain evidence="2">Araguapaz</strain>
        <tissue evidence="2">Salivary glands</tissue>
    </source>
</reference>